<dbReference type="PROSITE" id="PS01124">
    <property type="entry name" value="HTH_ARAC_FAMILY_2"/>
    <property type="match status" value="1"/>
</dbReference>
<dbReference type="PRINTS" id="PR00032">
    <property type="entry name" value="HTHARAC"/>
</dbReference>
<dbReference type="AlphaFoldDB" id="A0A8G2BHW2"/>
<name>A0A8G2BHW2_9PROT</name>
<evidence type="ECO:0000256" key="6">
    <source>
        <dbReference type="SAM" id="MobiDB-lite"/>
    </source>
</evidence>
<dbReference type="InterPro" id="IPR011051">
    <property type="entry name" value="RmlC_Cupin_sf"/>
</dbReference>
<dbReference type="InterPro" id="IPR020449">
    <property type="entry name" value="Tscrpt_reg_AraC-type_HTH"/>
</dbReference>
<dbReference type="Gene3D" id="2.60.120.10">
    <property type="entry name" value="Jelly Rolls"/>
    <property type="match status" value="1"/>
</dbReference>
<evidence type="ECO:0000256" key="5">
    <source>
        <dbReference type="ARBA" id="ARBA00023163"/>
    </source>
</evidence>
<dbReference type="Pfam" id="PF12833">
    <property type="entry name" value="HTH_18"/>
    <property type="match status" value="1"/>
</dbReference>
<keyword evidence="9" id="KW-1185">Reference proteome</keyword>
<dbReference type="SUPFAM" id="SSF51182">
    <property type="entry name" value="RmlC-like cupins"/>
    <property type="match status" value="1"/>
</dbReference>
<feature type="region of interest" description="Disordered" evidence="6">
    <location>
        <begin position="1"/>
        <end position="22"/>
    </location>
</feature>
<dbReference type="PANTHER" id="PTHR11019:SF199">
    <property type="entry name" value="HTH-TYPE TRANSCRIPTIONAL REGULATOR NIMR"/>
    <property type="match status" value="1"/>
</dbReference>
<feature type="compositionally biased region" description="Gly residues" evidence="6">
    <location>
        <begin position="1"/>
        <end position="11"/>
    </location>
</feature>
<keyword evidence="5" id="KW-0804">Transcription</keyword>
<evidence type="ECO:0000256" key="2">
    <source>
        <dbReference type="ARBA" id="ARBA00023015"/>
    </source>
</evidence>
<dbReference type="PANTHER" id="PTHR11019">
    <property type="entry name" value="HTH-TYPE TRANSCRIPTIONAL REGULATOR NIMR"/>
    <property type="match status" value="1"/>
</dbReference>
<feature type="domain" description="HTH araC/xylS-type" evidence="7">
    <location>
        <begin position="167"/>
        <end position="264"/>
    </location>
</feature>
<dbReference type="EMBL" id="FNBW01000006">
    <property type="protein sequence ID" value="SDF78763.1"/>
    <property type="molecule type" value="Genomic_DNA"/>
</dbReference>
<evidence type="ECO:0000259" key="7">
    <source>
        <dbReference type="PROSITE" id="PS01124"/>
    </source>
</evidence>
<evidence type="ECO:0000313" key="9">
    <source>
        <dbReference type="Proteomes" id="UP000198615"/>
    </source>
</evidence>
<dbReference type="Proteomes" id="UP000198615">
    <property type="component" value="Unassembled WGS sequence"/>
</dbReference>
<dbReference type="InterPro" id="IPR014710">
    <property type="entry name" value="RmlC-like_jellyroll"/>
</dbReference>
<dbReference type="InterPro" id="IPR018060">
    <property type="entry name" value="HTH_AraC"/>
</dbReference>
<dbReference type="GO" id="GO:0003700">
    <property type="term" value="F:DNA-binding transcription factor activity"/>
    <property type="evidence" value="ECO:0007669"/>
    <property type="project" value="InterPro"/>
</dbReference>
<comment type="caution">
    <text evidence="8">The sequence shown here is derived from an EMBL/GenBank/DDBJ whole genome shotgun (WGS) entry which is preliminary data.</text>
</comment>
<reference evidence="8 9" key="1">
    <citation type="submission" date="2016-10" db="EMBL/GenBank/DDBJ databases">
        <authorList>
            <person name="Varghese N."/>
            <person name="Submissions S."/>
        </authorList>
    </citation>
    <scope>NUCLEOTIDE SEQUENCE [LARGE SCALE GENOMIC DNA]</scope>
    <source>
        <strain evidence="8 9">DSM 18839</strain>
    </source>
</reference>
<dbReference type="Gene3D" id="1.10.10.60">
    <property type="entry name" value="Homeodomain-like"/>
    <property type="match status" value="1"/>
</dbReference>
<evidence type="ECO:0000256" key="3">
    <source>
        <dbReference type="ARBA" id="ARBA00023125"/>
    </source>
</evidence>
<sequence length="267" mass="28697">MSPSGQDGGSGKDPVSGHEETDTPVIGHAASFAPGASVPWHTHDRGQLALTLARVMRVETPQRVWLVPRGSVLWLPAGTPHRSLAPEERSMRSLFVRDDGAGALPDSPSAVEQGTPLADMVTWLAETYDRERLDRAWTTVAGAALALVRPAPGLSVRLPRPGDPAVARIADAVSADPSDERSLEEWGDILAVSPRTLRRRVQAETGMTYRDWRRYLALTAAAEKLLTGDRVTDVAFEAGYATSSAFVAAFHKAFQVTPGQFQRLAGG</sequence>
<dbReference type="SMART" id="SM00342">
    <property type="entry name" value="HTH_ARAC"/>
    <property type="match status" value="1"/>
</dbReference>
<accession>A0A8G2BHW2</accession>
<dbReference type="CDD" id="cd06124">
    <property type="entry name" value="cupin_NimR-like_N"/>
    <property type="match status" value="1"/>
</dbReference>
<protein>
    <submittedName>
        <fullName evidence="8">AraC-type DNA-binding protein</fullName>
    </submittedName>
</protein>
<evidence type="ECO:0000313" key="8">
    <source>
        <dbReference type="EMBL" id="SDF78763.1"/>
    </source>
</evidence>
<keyword evidence="4" id="KW-0010">Activator</keyword>
<gene>
    <name evidence="8" type="ORF">SAMN05660686_02382</name>
</gene>
<dbReference type="FunFam" id="1.10.10.60:FF:000132">
    <property type="entry name" value="AraC family transcriptional regulator"/>
    <property type="match status" value="1"/>
</dbReference>
<dbReference type="OrthoDB" id="9804543at2"/>
<keyword evidence="3 8" id="KW-0238">DNA-binding</keyword>
<dbReference type="Pfam" id="PF02311">
    <property type="entry name" value="AraC_binding"/>
    <property type="match status" value="1"/>
</dbReference>
<organism evidence="8 9">
    <name type="scientific">Thalassobaculum litoreum DSM 18839</name>
    <dbReference type="NCBI Taxonomy" id="1123362"/>
    <lineage>
        <taxon>Bacteria</taxon>
        <taxon>Pseudomonadati</taxon>
        <taxon>Pseudomonadota</taxon>
        <taxon>Alphaproteobacteria</taxon>
        <taxon>Rhodospirillales</taxon>
        <taxon>Thalassobaculaceae</taxon>
        <taxon>Thalassobaculum</taxon>
    </lineage>
</organism>
<dbReference type="GO" id="GO:0043565">
    <property type="term" value="F:sequence-specific DNA binding"/>
    <property type="evidence" value="ECO:0007669"/>
    <property type="project" value="InterPro"/>
</dbReference>
<dbReference type="RefSeq" id="WP_093150473.1">
    <property type="nucleotide sequence ID" value="NZ_FNBW01000006.1"/>
</dbReference>
<keyword evidence="1" id="KW-0678">Repressor</keyword>
<dbReference type="SUPFAM" id="SSF46689">
    <property type="entry name" value="Homeodomain-like"/>
    <property type="match status" value="1"/>
</dbReference>
<proteinExistence type="predicted"/>
<dbReference type="InterPro" id="IPR003313">
    <property type="entry name" value="AraC-bd"/>
</dbReference>
<evidence type="ECO:0000256" key="4">
    <source>
        <dbReference type="ARBA" id="ARBA00023159"/>
    </source>
</evidence>
<evidence type="ECO:0000256" key="1">
    <source>
        <dbReference type="ARBA" id="ARBA00022491"/>
    </source>
</evidence>
<keyword evidence="2" id="KW-0805">Transcription regulation</keyword>
<dbReference type="InterPro" id="IPR009057">
    <property type="entry name" value="Homeodomain-like_sf"/>
</dbReference>